<evidence type="ECO:0000313" key="2">
    <source>
        <dbReference type="EMBL" id="CEL58532.1"/>
    </source>
</evidence>
<dbReference type="EMBL" id="LN679130">
    <property type="protein sequence ID" value="CEL58532.1"/>
    <property type="molecule type" value="Genomic_DNA"/>
</dbReference>
<dbReference type="Proteomes" id="UP000059188">
    <property type="component" value="Unassembled WGS sequence"/>
</dbReference>
<feature type="compositionally biased region" description="Basic residues" evidence="1">
    <location>
        <begin position="71"/>
        <end position="84"/>
    </location>
</feature>
<keyword evidence="3" id="KW-1185">Reference proteome</keyword>
<dbReference type="AlphaFoldDB" id="A0A0B7FQU3"/>
<feature type="compositionally biased region" description="Pro residues" evidence="1">
    <location>
        <begin position="1"/>
        <end position="10"/>
    </location>
</feature>
<reference evidence="2 3" key="1">
    <citation type="submission" date="2014-11" db="EMBL/GenBank/DDBJ databases">
        <authorList>
            <person name="Wibberg Daniel"/>
        </authorList>
    </citation>
    <scope>NUCLEOTIDE SEQUENCE [LARGE SCALE GENOMIC DNA]</scope>
    <source>
        <strain evidence="2">Rhizoctonia solani AG1-IB 7/3/14</strain>
    </source>
</reference>
<feature type="region of interest" description="Disordered" evidence="1">
    <location>
        <begin position="1"/>
        <end position="106"/>
    </location>
</feature>
<organism evidence="2 3">
    <name type="scientific">Thanatephorus cucumeris (strain AG1-IB / isolate 7/3/14)</name>
    <name type="common">Lettuce bottom rot fungus</name>
    <name type="synonym">Rhizoctonia solani</name>
    <dbReference type="NCBI Taxonomy" id="1108050"/>
    <lineage>
        <taxon>Eukaryota</taxon>
        <taxon>Fungi</taxon>
        <taxon>Dikarya</taxon>
        <taxon>Basidiomycota</taxon>
        <taxon>Agaricomycotina</taxon>
        <taxon>Agaricomycetes</taxon>
        <taxon>Cantharellales</taxon>
        <taxon>Ceratobasidiaceae</taxon>
        <taxon>Rhizoctonia</taxon>
        <taxon>Rhizoctonia solani AG-1</taxon>
    </lineage>
</organism>
<evidence type="ECO:0000313" key="3">
    <source>
        <dbReference type="Proteomes" id="UP000059188"/>
    </source>
</evidence>
<sequence length="288" mass="31457">MDLSPHPSPTYPLRSIRSTAILPSGAPSVASPAGTPLPPPLSFAPRIPADLPPLSAPSRVIARLPAQPSKRTARRSRAQKRQRLQKSSSSSSGEDGDLLHTQESRTRPTMLLTALHTAPTNIQVATQGLALVRPVQSNTLALVRPGRNSSVAPAPLLQATVGDNHNVSSYADAMSTGDDEVVESLYEEPRRGNVADLRELCELVNKLLEDQAKLSHDIKQIDTRTQQMTANQQNGSNRPNRDGNYVSPPEPVLEINWDQTVQHDAPAGRRRRAKRRVLLMALIRETIF</sequence>
<name>A0A0B7FQU3_THACB</name>
<gene>
    <name evidence="2" type="ORF">RSOLAG1IB_08624</name>
</gene>
<accession>A0A0B7FQU3</accession>
<evidence type="ECO:0000256" key="1">
    <source>
        <dbReference type="SAM" id="MobiDB-lite"/>
    </source>
</evidence>
<feature type="region of interest" description="Disordered" evidence="1">
    <location>
        <begin position="227"/>
        <end position="251"/>
    </location>
</feature>
<proteinExistence type="predicted"/>
<feature type="compositionally biased region" description="Polar residues" evidence="1">
    <location>
        <begin position="227"/>
        <end position="238"/>
    </location>
</feature>
<feature type="compositionally biased region" description="Basic and acidic residues" evidence="1">
    <location>
        <begin position="97"/>
        <end position="106"/>
    </location>
</feature>
<protein>
    <submittedName>
        <fullName evidence="2">Uncharacterized protein</fullName>
    </submittedName>
</protein>